<gene>
    <name evidence="2" type="ORF">NBR_LOCUS11739</name>
</gene>
<dbReference type="EMBL" id="UYSL01020590">
    <property type="protein sequence ID" value="VDL75328.1"/>
    <property type="molecule type" value="Genomic_DNA"/>
</dbReference>
<reference evidence="2 3" key="2">
    <citation type="submission" date="2018-11" db="EMBL/GenBank/DDBJ databases">
        <authorList>
            <consortium name="Pathogen Informatics"/>
        </authorList>
    </citation>
    <scope>NUCLEOTIDE SEQUENCE [LARGE SCALE GENOMIC DNA]</scope>
</reference>
<dbReference type="WBParaSite" id="NBR_0001173801-mRNA-1">
    <property type="protein sequence ID" value="NBR_0001173801-mRNA-1"/>
    <property type="gene ID" value="NBR_0001173801"/>
</dbReference>
<dbReference type="InterPro" id="IPR029021">
    <property type="entry name" value="Prot-tyrosine_phosphatase-like"/>
</dbReference>
<organism evidence="4">
    <name type="scientific">Nippostrongylus brasiliensis</name>
    <name type="common">Rat hookworm</name>
    <dbReference type="NCBI Taxonomy" id="27835"/>
    <lineage>
        <taxon>Eukaryota</taxon>
        <taxon>Metazoa</taxon>
        <taxon>Ecdysozoa</taxon>
        <taxon>Nematoda</taxon>
        <taxon>Chromadorea</taxon>
        <taxon>Rhabditida</taxon>
        <taxon>Rhabditina</taxon>
        <taxon>Rhabditomorpha</taxon>
        <taxon>Strongyloidea</taxon>
        <taxon>Heligmosomidae</taxon>
        <taxon>Nippostrongylus</taxon>
    </lineage>
</organism>
<dbReference type="Gene3D" id="3.90.190.10">
    <property type="entry name" value="Protein tyrosine phosphatase superfamily"/>
    <property type="match status" value="1"/>
</dbReference>
<evidence type="ECO:0000313" key="2">
    <source>
        <dbReference type="EMBL" id="VDL75328.1"/>
    </source>
</evidence>
<dbReference type="STRING" id="27835.A0A0N4Y6M0"/>
<proteinExistence type="predicted"/>
<feature type="domain" description="Tyrosine-protein phosphatase" evidence="1">
    <location>
        <begin position="20"/>
        <end position="63"/>
    </location>
</feature>
<sequence>MKRMNDWNLMTEFVAQNALGRNRYKDVGCLDKNRVIINIGNVQYIHANYVATPANPKRFICTQVDFTVIHKLF</sequence>
<evidence type="ECO:0000259" key="1">
    <source>
        <dbReference type="Pfam" id="PF00102"/>
    </source>
</evidence>
<dbReference type="InterPro" id="IPR052782">
    <property type="entry name" value="Oocyte-zygote_transition_reg"/>
</dbReference>
<dbReference type="GO" id="GO:0004725">
    <property type="term" value="F:protein tyrosine phosphatase activity"/>
    <property type="evidence" value="ECO:0007669"/>
    <property type="project" value="InterPro"/>
</dbReference>
<reference evidence="4" key="1">
    <citation type="submission" date="2017-02" db="UniProtKB">
        <authorList>
            <consortium name="WormBaseParasite"/>
        </authorList>
    </citation>
    <scope>IDENTIFICATION</scope>
</reference>
<dbReference type="InterPro" id="IPR000242">
    <property type="entry name" value="PTP_cat"/>
</dbReference>
<dbReference type="SUPFAM" id="SSF52799">
    <property type="entry name" value="(Phosphotyrosine protein) phosphatases II"/>
    <property type="match status" value="1"/>
</dbReference>
<dbReference type="PANTHER" id="PTHR46163:SF5">
    <property type="entry name" value="TYROSINE-PROTEIN PHOSPHATASE"/>
    <property type="match status" value="1"/>
</dbReference>
<evidence type="ECO:0000313" key="3">
    <source>
        <dbReference type="Proteomes" id="UP000271162"/>
    </source>
</evidence>
<dbReference type="Pfam" id="PF00102">
    <property type="entry name" value="Y_phosphatase"/>
    <property type="match status" value="1"/>
</dbReference>
<accession>A0A0N4Y6M0</accession>
<name>A0A0N4Y6M0_NIPBR</name>
<protein>
    <submittedName>
        <fullName evidence="4">Tyrosine-protein phosphatase domain-containing protein</fullName>
    </submittedName>
</protein>
<evidence type="ECO:0000313" key="4">
    <source>
        <dbReference type="WBParaSite" id="NBR_0001173801-mRNA-1"/>
    </source>
</evidence>
<dbReference type="AlphaFoldDB" id="A0A0N4Y6M0"/>
<dbReference type="PANTHER" id="PTHR46163">
    <property type="entry name" value="TYROSINE-PROTEIN PHOSPHATASE-RELATED"/>
    <property type="match status" value="1"/>
</dbReference>
<dbReference type="Proteomes" id="UP000271162">
    <property type="component" value="Unassembled WGS sequence"/>
</dbReference>
<keyword evidence="3" id="KW-1185">Reference proteome</keyword>